<protein>
    <submittedName>
        <fullName evidence="1">Uncharacterized protein</fullName>
    </submittedName>
</protein>
<accession>K1Q6I5</accession>
<dbReference type="AlphaFoldDB" id="K1Q6I5"/>
<dbReference type="InterPro" id="IPR013783">
    <property type="entry name" value="Ig-like_fold"/>
</dbReference>
<dbReference type="PROSITE" id="PS50835">
    <property type="entry name" value="IG_LIKE"/>
    <property type="match status" value="1"/>
</dbReference>
<gene>
    <name evidence="1" type="ORF">CGI_10017803</name>
</gene>
<dbReference type="EMBL" id="JH823238">
    <property type="protein sequence ID" value="EKC26899.1"/>
    <property type="molecule type" value="Genomic_DNA"/>
</dbReference>
<dbReference type="SUPFAM" id="SSF48726">
    <property type="entry name" value="Immunoglobulin"/>
    <property type="match status" value="1"/>
</dbReference>
<reference evidence="1" key="1">
    <citation type="journal article" date="2012" name="Nature">
        <title>The oyster genome reveals stress adaptation and complexity of shell formation.</title>
        <authorList>
            <person name="Zhang G."/>
            <person name="Fang X."/>
            <person name="Guo X."/>
            <person name="Li L."/>
            <person name="Luo R."/>
            <person name="Xu F."/>
            <person name="Yang P."/>
            <person name="Zhang L."/>
            <person name="Wang X."/>
            <person name="Qi H."/>
            <person name="Xiong Z."/>
            <person name="Que H."/>
            <person name="Xie Y."/>
            <person name="Holland P.W."/>
            <person name="Paps J."/>
            <person name="Zhu Y."/>
            <person name="Wu F."/>
            <person name="Chen Y."/>
            <person name="Wang J."/>
            <person name="Peng C."/>
            <person name="Meng J."/>
            <person name="Yang L."/>
            <person name="Liu J."/>
            <person name="Wen B."/>
            <person name="Zhang N."/>
            <person name="Huang Z."/>
            <person name="Zhu Q."/>
            <person name="Feng Y."/>
            <person name="Mount A."/>
            <person name="Hedgecock D."/>
            <person name="Xu Z."/>
            <person name="Liu Y."/>
            <person name="Domazet-Loso T."/>
            <person name="Du Y."/>
            <person name="Sun X."/>
            <person name="Zhang S."/>
            <person name="Liu B."/>
            <person name="Cheng P."/>
            <person name="Jiang X."/>
            <person name="Li J."/>
            <person name="Fan D."/>
            <person name="Wang W."/>
            <person name="Fu W."/>
            <person name="Wang T."/>
            <person name="Wang B."/>
            <person name="Zhang J."/>
            <person name="Peng Z."/>
            <person name="Li Y."/>
            <person name="Li N."/>
            <person name="Wang J."/>
            <person name="Chen M."/>
            <person name="He Y."/>
            <person name="Tan F."/>
            <person name="Song X."/>
            <person name="Zheng Q."/>
            <person name="Huang R."/>
            <person name="Yang H."/>
            <person name="Du X."/>
            <person name="Chen L."/>
            <person name="Yang M."/>
            <person name="Gaffney P.M."/>
            <person name="Wang S."/>
            <person name="Luo L."/>
            <person name="She Z."/>
            <person name="Ming Y."/>
            <person name="Huang W."/>
            <person name="Zhang S."/>
            <person name="Huang B."/>
            <person name="Zhang Y."/>
            <person name="Qu T."/>
            <person name="Ni P."/>
            <person name="Miao G."/>
            <person name="Wang J."/>
            <person name="Wang Q."/>
            <person name="Steinberg C.E."/>
            <person name="Wang H."/>
            <person name="Li N."/>
            <person name="Qian L."/>
            <person name="Zhang G."/>
            <person name="Li Y."/>
            <person name="Yang H."/>
            <person name="Liu X."/>
            <person name="Wang J."/>
            <person name="Yin Y."/>
            <person name="Wang J."/>
        </authorList>
    </citation>
    <scope>NUCLEOTIDE SEQUENCE [LARGE SCALE GENOMIC DNA]</scope>
    <source>
        <strain evidence="1">05x7-T-G4-1.051#20</strain>
    </source>
</reference>
<dbReference type="InterPro" id="IPR007110">
    <property type="entry name" value="Ig-like_dom"/>
</dbReference>
<organism evidence="1">
    <name type="scientific">Magallana gigas</name>
    <name type="common">Pacific oyster</name>
    <name type="synonym">Crassostrea gigas</name>
    <dbReference type="NCBI Taxonomy" id="29159"/>
    <lineage>
        <taxon>Eukaryota</taxon>
        <taxon>Metazoa</taxon>
        <taxon>Spiralia</taxon>
        <taxon>Lophotrochozoa</taxon>
        <taxon>Mollusca</taxon>
        <taxon>Bivalvia</taxon>
        <taxon>Autobranchia</taxon>
        <taxon>Pteriomorphia</taxon>
        <taxon>Ostreida</taxon>
        <taxon>Ostreoidea</taxon>
        <taxon>Ostreidae</taxon>
        <taxon>Magallana</taxon>
    </lineage>
</organism>
<name>K1Q6I5_MAGGI</name>
<proteinExistence type="predicted"/>
<dbReference type="Gene3D" id="2.60.40.10">
    <property type="entry name" value="Immunoglobulins"/>
    <property type="match status" value="1"/>
</dbReference>
<dbReference type="InParanoid" id="K1Q6I5"/>
<dbReference type="InterPro" id="IPR036179">
    <property type="entry name" value="Ig-like_dom_sf"/>
</dbReference>
<dbReference type="HOGENOM" id="CLU_458741_0_0_1"/>
<evidence type="ECO:0000313" key="1">
    <source>
        <dbReference type="EMBL" id="EKC26899.1"/>
    </source>
</evidence>
<sequence length="595" mass="67559">MKKYSIAFDSVLANEKEFNTSSQKLKTSILYIIEVSTEVESLKLISFSQENVDTWYHLDLKADDSKRYFNIGTCHSLIANINSTAAAASFRCSSELDSRNSWYQEMALITKSSRNEGTNWVNISDNNFTPDINVSLERDKTAKGTNPGVWEYFIMKDKMMLSVLLTVFSYGSLAFSFSDIQTELQDLKKGQAEIKSMLKEVLYQLIKTDKTTPVPEKPLIWHKTGSSLKFVKKVTSVDTVRLQVELSLSPGTEVQWVVDSTIIGKLDTRDSWYQDIALIARSENEKVRFKTLEIEPNPFINVTYDRNTTANGTVIFSDEILDKTKSFLFLSSILTVNVYDIVKYITHRYTQDISAIKTNGEFGYIDNTYLDPKLSEGKSVTISCEAIGRNPPSIRVERDGMTISDTGDVYITSSRSTLWSTFYVTYLLTLKEIEGKYTCVADGKSREVFPLYNIELKPKVKWDLMNGGNVTYETGLVVHKEIFKSKSLESYRLLLSVKENYFSEKITEIGTDQKQLYKITNNLLGKDCGPLFPTRDNKEEMANEFGRFFIGKISTIRDQLAISKENLGLGELSADMMFCGQSLDCFALTTETEVR</sequence>